<sequence length="283" mass="31367">MKNKNVKIGAIIIVLILAIIVSGGFMIKSYESSLTTKPEVNKNNDLITDKTMEDNSSNGESNDENNKSKEEETSISDGEELKNEENISEDKKDNLLSDDNINEVKLGSSNPVTNEEESKVTVEKNQEANGSAGSTNVSQESKPEIKPESNQEPVSKYVTISITCHTILNNLDKVSDNKKGIIPSNGVILSQKQVEINDGDTVFDVLLRETRKQRIHMDFVESPVYGSAYIKGINNIYEFDAGELSGWMYSVNGVFPNYGCSIYNLNDGDVIQWMYTCDLGKDL</sequence>
<evidence type="ECO:0000259" key="3">
    <source>
        <dbReference type="Pfam" id="PF14478"/>
    </source>
</evidence>
<evidence type="ECO:0000256" key="2">
    <source>
        <dbReference type="SAM" id="Phobius"/>
    </source>
</evidence>
<dbReference type="AlphaFoldDB" id="A0A8I0A838"/>
<keyword evidence="2" id="KW-0472">Membrane</keyword>
<dbReference type="EMBL" id="JACOOQ010000002">
    <property type="protein sequence ID" value="MBC5639261.1"/>
    <property type="molecule type" value="Genomic_DNA"/>
</dbReference>
<dbReference type="Gene3D" id="2.170.130.30">
    <property type="match status" value="1"/>
</dbReference>
<reference evidence="4" key="1">
    <citation type="submission" date="2020-08" db="EMBL/GenBank/DDBJ databases">
        <title>Genome public.</title>
        <authorList>
            <person name="Liu C."/>
            <person name="Sun Q."/>
        </authorList>
    </citation>
    <scope>NUCLEOTIDE SEQUENCE</scope>
    <source>
        <strain evidence="4">NSJ-42</strain>
    </source>
</reference>
<dbReference type="InterPro" id="IPR027954">
    <property type="entry name" value="Transcobalamin-like_C"/>
</dbReference>
<evidence type="ECO:0000313" key="4">
    <source>
        <dbReference type="EMBL" id="MBC5639261.1"/>
    </source>
</evidence>
<keyword evidence="2" id="KW-0812">Transmembrane</keyword>
<feature type="compositionally biased region" description="Basic and acidic residues" evidence="1">
    <location>
        <begin position="40"/>
        <end position="53"/>
    </location>
</feature>
<gene>
    <name evidence="4" type="ORF">H8R92_02205</name>
</gene>
<proteinExistence type="predicted"/>
<feature type="compositionally biased region" description="Polar residues" evidence="1">
    <location>
        <begin position="127"/>
        <end position="140"/>
    </location>
</feature>
<evidence type="ECO:0000313" key="5">
    <source>
        <dbReference type="Proteomes" id="UP000662088"/>
    </source>
</evidence>
<dbReference type="Proteomes" id="UP000662088">
    <property type="component" value="Unassembled WGS sequence"/>
</dbReference>
<feature type="domain" description="Transcobalamin-like C-terminal" evidence="3">
    <location>
        <begin position="199"/>
        <end position="276"/>
    </location>
</feature>
<feature type="compositionally biased region" description="Basic and acidic residues" evidence="1">
    <location>
        <begin position="79"/>
        <end position="95"/>
    </location>
</feature>
<feature type="region of interest" description="Disordered" evidence="1">
    <location>
        <begin position="40"/>
        <end position="153"/>
    </location>
</feature>
<keyword evidence="2" id="KW-1133">Transmembrane helix</keyword>
<accession>A0A8I0A838</accession>
<feature type="transmembrane region" description="Helical" evidence="2">
    <location>
        <begin position="6"/>
        <end position="27"/>
    </location>
</feature>
<dbReference type="Pfam" id="PF14478">
    <property type="entry name" value="DUF4430"/>
    <property type="match status" value="1"/>
</dbReference>
<evidence type="ECO:0000256" key="1">
    <source>
        <dbReference type="SAM" id="MobiDB-lite"/>
    </source>
</evidence>
<keyword evidence="5" id="KW-1185">Reference proteome</keyword>
<feature type="compositionally biased region" description="Basic and acidic residues" evidence="1">
    <location>
        <begin position="116"/>
        <end position="126"/>
    </location>
</feature>
<organism evidence="4 5">
    <name type="scientific">Clostridium lentum</name>
    <dbReference type="NCBI Taxonomy" id="2763037"/>
    <lineage>
        <taxon>Bacteria</taxon>
        <taxon>Bacillati</taxon>
        <taxon>Bacillota</taxon>
        <taxon>Clostridia</taxon>
        <taxon>Eubacteriales</taxon>
        <taxon>Clostridiaceae</taxon>
        <taxon>Clostridium</taxon>
    </lineage>
</organism>
<comment type="caution">
    <text evidence="4">The sequence shown here is derived from an EMBL/GenBank/DDBJ whole genome shotgun (WGS) entry which is preliminary data.</text>
</comment>
<name>A0A8I0A838_9CLOT</name>
<dbReference type="RefSeq" id="WP_186834589.1">
    <property type="nucleotide sequence ID" value="NZ_JACOOQ010000002.1"/>
</dbReference>
<protein>
    <submittedName>
        <fullName evidence="4">DUF4430 domain-containing protein</fullName>
    </submittedName>
</protein>